<dbReference type="Proteomes" id="UP000271241">
    <property type="component" value="Unassembled WGS sequence"/>
</dbReference>
<evidence type="ECO:0000313" key="2">
    <source>
        <dbReference type="Proteomes" id="UP000271241"/>
    </source>
</evidence>
<gene>
    <name evidence="1" type="ORF">THASP1DRAFT_27430</name>
</gene>
<reference evidence="2" key="1">
    <citation type="journal article" date="2018" name="Nat. Microbiol.">
        <title>Leveraging single-cell genomics to expand the fungal tree of life.</title>
        <authorList>
            <person name="Ahrendt S.R."/>
            <person name="Quandt C.A."/>
            <person name="Ciobanu D."/>
            <person name="Clum A."/>
            <person name="Salamov A."/>
            <person name="Andreopoulos B."/>
            <person name="Cheng J.F."/>
            <person name="Woyke T."/>
            <person name="Pelin A."/>
            <person name="Henrissat B."/>
            <person name="Reynolds N.K."/>
            <person name="Benny G.L."/>
            <person name="Smith M.E."/>
            <person name="James T.Y."/>
            <person name="Grigoriev I.V."/>
        </authorList>
    </citation>
    <scope>NUCLEOTIDE SEQUENCE [LARGE SCALE GENOMIC DNA]</scope>
    <source>
        <strain evidence="2">RSA 1356</strain>
    </source>
</reference>
<accession>A0A4P9XWM0</accession>
<evidence type="ECO:0000313" key="1">
    <source>
        <dbReference type="EMBL" id="RKP10775.1"/>
    </source>
</evidence>
<proteinExistence type="predicted"/>
<dbReference type="EMBL" id="KZ992437">
    <property type="protein sequence ID" value="RKP10775.1"/>
    <property type="molecule type" value="Genomic_DNA"/>
</dbReference>
<dbReference type="AlphaFoldDB" id="A0A4P9XWM0"/>
<sequence length="182" mass="20553">MENNTTPSASAAVAVTLVYDNNSGWGAELLKNLCCPYCRRQHDSDYSLQKHLMQTKKHPVFFNSDGLFPDKASLEASGAASLAVTDSKKTIKPKREQNTPKLNLSRLLIESANLRVNIPHTFHHAITHRRCPYCKEAFTDFAAIEQHLITTIKHPVYIRCGRLFSDEQSRNNHHCDAYCAKV</sequence>
<organism evidence="1 2">
    <name type="scientific">Thamnocephalis sphaerospora</name>
    <dbReference type="NCBI Taxonomy" id="78915"/>
    <lineage>
        <taxon>Eukaryota</taxon>
        <taxon>Fungi</taxon>
        <taxon>Fungi incertae sedis</taxon>
        <taxon>Zoopagomycota</taxon>
        <taxon>Zoopagomycotina</taxon>
        <taxon>Zoopagomycetes</taxon>
        <taxon>Zoopagales</taxon>
        <taxon>Sigmoideomycetaceae</taxon>
        <taxon>Thamnocephalis</taxon>
    </lineage>
</organism>
<protein>
    <submittedName>
        <fullName evidence="1">Uncharacterized protein</fullName>
    </submittedName>
</protein>
<name>A0A4P9XWM0_9FUNG</name>
<keyword evidence="2" id="KW-1185">Reference proteome</keyword>